<dbReference type="InterPro" id="IPR001360">
    <property type="entry name" value="Glyco_hydro_1"/>
</dbReference>
<organism evidence="1 2">
    <name type="scientific">Bacillus salipaludis</name>
    <dbReference type="NCBI Taxonomy" id="2547811"/>
    <lineage>
        <taxon>Bacteria</taxon>
        <taxon>Bacillati</taxon>
        <taxon>Bacillota</taxon>
        <taxon>Bacilli</taxon>
        <taxon>Bacillales</taxon>
        <taxon>Bacillaceae</taxon>
        <taxon>Bacillus</taxon>
    </lineage>
</organism>
<dbReference type="RefSeq" id="WP_406581684.1">
    <property type="nucleotide sequence ID" value="NZ_JBJHQH010000012.1"/>
</dbReference>
<name>A0ABW8RHY7_9BACI</name>
<protein>
    <submittedName>
        <fullName evidence="1">Family 1 glycosylhydrolase</fullName>
    </submittedName>
</protein>
<reference evidence="1 2" key="1">
    <citation type="submission" date="2024-11" db="EMBL/GenBank/DDBJ databases">
        <authorList>
            <person name="Lucas J.A."/>
        </authorList>
    </citation>
    <scope>NUCLEOTIDE SEQUENCE [LARGE SCALE GENOMIC DNA]</scope>
    <source>
        <strain evidence="1 2">Z 5.4</strain>
    </source>
</reference>
<evidence type="ECO:0000313" key="2">
    <source>
        <dbReference type="Proteomes" id="UP001623041"/>
    </source>
</evidence>
<comment type="caution">
    <text evidence="1">The sequence shown here is derived from an EMBL/GenBank/DDBJ whole genome shotgun (WGS) entry which is preliminary data.</text>
</comment>
<accession>A0ABW8RHY7</accession>
<proteinExistence type="predicted"/>
<keyword evidence="2" id="KW-1185">Reference proteome</keyword>
<dbReference type="InterPro" id="IPR017853">
    <property type="entry name" value="GH"/>
</dbReference>
<dbReference type="Pfam" id="PF00232">
    <property type="entry name" value="Glyco_hydro_1"/>
    <property type="match status" value="1"/>
</dbReference>
<sequence>MPYIFKVSLNACSQAYRFSVSWARILPNGSEGTNEKGLQS</sequence>
<dbReference type="Gene3D" id="3.20.20.80">
    <property type="entry name" value="Glycosidases"/>
    <property type="match status" value="1"/>
</dbReference>
<evidence type="ECO:0000313" key="1">
    <source>
        <dbReference type="EMBL" id="MFK9093109.1"/>
    </source>
</evidence>
<dbReference type="SUPFAM" id="SSF51445">
    <property type="entry name" value="(Trans)glycosidases"/>
    <property type="match status" value="1"/>
</dbReference>
<gene>
    <name evidence="1" type="ORF">ACJEBI_16690</name>
</gene>
<dbReference type="Proteomes" id="UP001623041">
    <property type="component" value="Unassembled WGS sequence"/>
</dbReference>
<dbReference type="EMBL" id="JBJHQH010000012">
    <property type="protein sequence ID" value="MFK9093109.1"/>
    <property type="molecule type" value="Genomic_DNA"/>
</dbReference>